<protein>
    <submittedName>
        <fullName evidence="1">Uncharacterized protein</fullName>
    </submittedName>
</protein>
<proteinExistence type="predicted"/>
<comment type="caution">
    <text evidence="1">The sequence shown here is derived from an EMBL/GenBank/DDBJ whole genome shotgun (WGS) entry which is preliminary data.</text>
</comment>
<name>A0ABU2JIA5_9ACTN</name>
<dbReference type="Proteomes" id="UP001183176">
    <property type="component" value="Unassembled WGS sequence"/>
</dbReference>
<reference evidence="2" key="1">
    <citation type="submission" date="2023-07" db="EMBL/GenBank/DDBJ databases">
        <title>30 novel species of actinomycetes from the DSMZ collection.</title>
        <authorList>
            <person name="Nouioui I."/>
        </authorList>
    </citation>
    <scope>NUCLEOTIDE SEQUENCE [LARGE SCALE GENOMIC DNA]</scope>
    <source>
        <strain evidence="2">DSM 44399</strain>
    </source>
</reference>
<evidence type="ECO:0000313" key="1">
    <source>
        <dbReference type="EMBL" id="MDT0264414.1"/>
    </source>
</evidence>
<dbReference type="EMBL" id="JAVREH010000103">
    <property type="protein sequence ID" value="MDT0264414.1"/>
    <property type="molecule type" value="Genomic_DNA"/>
</dbReference>
<dbReference type="RefSeq" id="WP_311425551.1">
    <property type="nucleotide sequence ID" value="NZ_JAVREH010000103.1"/>
</dbReference>
<accession>A0ABU2JIA5</accession>
<sequence length="387" mass="43146">MSEYQYYEFAALDHALDARQQAELRAISTRATITPASFVNTYEWGDLKADPRQLVERYFDAFLYLSNWGTHRLMFRIPGTLLDEQTTAAYCVGDATSAWTTGEHTVLDLIAEDEDGVYEEDWAEGGGEGRLAAMVAARTELAGGDRRLLYLAWLLCVQAGQVPDQNVEPPVPPGLGQLNAALRSATTFLRIDEHLVTAAATASTDDESDADRASRLRHKLASIPQADKDEMLLRVAVGDVQRVRAELLARGDTAVAPDGQDRRTAGQLVALARTYRDDWLRTRHRQQARRKAEHDRAVAAVREQRLATLAARQEQAWRQVEDLIEARKGADYDAAVALLQDLGEISRRLSQTGPYQQRVAELRQSHRRKTTLINRLNRAGLGRVGSS</sequence>
<organism evidence="1 2">
    <name type="scientific">Jatrophihabitans lederbergiae</name>
    <dbReference type="NCBI Taxonomy" id="3075547"/>
    <lineage>
        <taxon>Bacteria</taxon>
        <taxon>Bacillati</taxon>
        <taxon>Actinomycetota</taxon>
        <taxon>Actinomycetes</taxon>
        <taxon>Jatrophihabitantales</taxon>
        <taxon>Jatrophihabitantaceae</taxon>
        <taxon>Jatrophihabitans</taxon>
    </lineage>
</organism>
<keyword evidence="2" id="KW-1185">Reference proteome</keyword>
<evidence type="ECO:0000313" key="2">
    <source>
        <dbReference type="Proteomes" id="UP001183176"/>
    </source>
</evidence>
<gene>
    <name evidence="1" type="ORF">RM423_23950</name>
</gene>